<evidence type="ECO:0000256" key="2">
    <source>
        <dbReference type="ARBA" id="ARBA00022695"/>
    </source>
</evidence>
<evidence type="ECO:0000256" key="1">
    <source>
        <dbReference type="ARBA" id="ARBA00022679"/>
    </source>
</evidence>
<dbReference type="Pfam" id="PF00483">
    <property type="entry name" value="NTP_transferase"/>
    <property type="match status" value="1"/>
</dbReference>
<dbReference type="InterPro" id="IPR005835">
    <property type="entry name" value="NTP_transferase_dom"/>
</dbReference>
<dbReference type="AlphaFoldDB" id="A0A2K9LQP1"/>
<dbReference type="InterPro" id="IPR050065">
    <property type="entry name" value="GlmU-like"/>
</dbReference>
<name>A0A2K9LQP1_9GAMM</name>
<gene>
    <name evidence="4" type="ORF">Kalk_15775</name>
</gene>
<dbReference type="RefSeq" id="WP_101895170.1">
    <property type="nucleotide sequence ID" value="NZ_CP022684.1"/>
</dbReference>
<dbReference type="NCBIfam" id="NF045761">
    <property type="entry name" value="NAMPUrTaseMurU"/>
    <property type="match status" value="1"/>
</dbReference>
<dbReference type="Gene3D" id="3.90.550.10">
    <property type="entry name" value="Spore Coat Polysaccharide Biosynthesis Protein SpsA, Chain A"/>
    <property type="match status" value="1"/>
</dbReference>
<evidence type="ECO:0000259" key="3">
    <source>
        <dbReference type="Pfam" id="PF00483"/>
    </source>
</evidence>
<proteinExistence type="predicted"/>
<dbReference type="PANTHER" id="PTHR43584:SF8">
    <property type="entry name" value="N-ACETYLMURAMATE ALPHA-1-PHOSPHATE URIDYLYLTRANSFERASE"/>
    <property type="match status" value="1"/>
</dbReference>
<dbReference type="CDD" id="cd06422">
    <property type="entry name" value="NTP_transferase_like_1"/>
    <property type="match status" value="1"/>
</dbReference>
<dbReference type="OrthoDB" id="9788272at2"/>
<dbReference type="PANTHER" id="PTHR43584">
    <property type="entry name" value="NUCLEOTIDYL TRANSFERASE"/>
    <property type="match status" value="1"/>
</dbReference>
<dbReference type="SUPFAM" id="SSF53448">
    <property type="entry name" value="Nucleotide-diphospho-sugar transferases"/>
    <property type="match status" value="1"/>
</dbReference>
<reference evidence="5" key="1">
    <citation type="submission" date="2017-08" db="EMBL/GenBank/DDBJ databases">
        <title>Direct submision.</title>
        <authorList>
            <person name="Kim S.-J."/>
            <person name="Rhee S.-K."/>
        </authorList>
    </citation>
    <scope>NUCLEOTIDE SEQUENCE [LARGE SCALE GENOMIC DNA]</scope>
    <source>
        <strain evidence="5">GI5</strain>
    </source>
</reference>
<dbReference type="GO" id="GO:0016779">
    <property type="term" value="F:nucleotidyltransferase activity"/>
    <property type="evidence" value="ECO:0007669"/>
    <property type="project" value="UniProtKB-KW"/>
</dbReference>
<dbReference type="Proteomes" id="UP000235116">
    <property type="component" value="Chromosome"/>
</dbReference>
<protein>
    <submittedName>
        <fullName evidence="4">Mannose-1-phosphate guanylyltransferase</fullName>
    </submittedName>
</protein>
<keyword evidence="2 4" id="KW-0548">Nucleotidyltransferase</keyword>
<organism evidence="4 5">
    <name type="scientific">Ketobacter alkanivorans</name>
    <dbReference type="NCBI Taxonomy" id="1917421"/>
    <lineage>
        <taxon>Bacteria</taxon>
        <taxon>Pseudomonadati</taxon>
        <taxon>Pseudomonadota</taxon>
        <taxon>Gammaproteobacteria</taxon>
        <taxon>Pseudomonadales</taxon>
        <taxon>Ketobacteraceae</taxon>
        <taxon>Ketobacter</taxon>
    </lineage>
</organism>
<dbReference type="InterPro" id="IPR029044">
    <property type="entry name" value="Nucleotide-diphossugar_trans"/>
</dbReference>
<sequence>MKAMLLAAGRGERMGALTARCPKPLLSVAGKPLLRHHLERMSQAGIREVVVNVSYLADQIDQYLQQQTDLPLSIQVSREAERLETGGGIHNALPLLGEAPFLLINSDVWSDYPLQQLPAKPDGMAHLILVSNPPHNPNGDFGLDGGKVMAQGEPRYTFSGISVLSPELFKGCEPGCFPLAPLLRQAMEQGTVHGEHYSGCWVDVGTPQRLQVVEQILQEQRQ</sequence>
<dbReference type="KEGG" id="kak:Kalk_15775"/>
<evidence type="ECO:0000313" key="4">
    <source>
        <dbReference type="EMBL" id="AUM13795.1"/>
    </source>
</evidence>
<keyword evidence="5" id="KW-1185">Reference proteome</keyword>
<dbReference type="EMBL" id="CP022684">
    <property type="protein sequence ID" value="AUM13795.1"/>
    <property type="molecule type" value="Genomic_DNA"/>
</dbReference>
<accession>A0A2K9LQP1</accession>
<feature type="domain" description="Nucleotidyl transferase" evidence="3">
    <location>
        <begin position="2"/>
        <end position="142"/>
    </location>
</feature>
<evidence type="ECO:0000313" key="5">
    <source>
        <dbReference type="Proteomes" id="UP000235116"/>
    </source>
</evidence>
<dbReference type="InterPro" id="IPR054790">
    <property type="entry name" value="MurU"/>
</dbReference>
<keyword evidence="1 4" id="KW-0808">Transferase</keyword>